<dbReference type="RefSeq" id="WP_017825482.1">
    <property type="nucleotide sequence ID" value="NZ_LFPE01000008.1"/>
</dbReference>
<evidence type="ECO:0000256" key="1">
    <source>
        <dbReference type="ARBA" id="ARBA00006284"/>
    </source>
</evidence>
<dbReference type="PANTHER" id="PTHR21599">
    <property type="entry name" value="GLYCERATE KINASE"/>
    <property type="match status" value="1"/>
</dbReference>
<name>A0A6B4N455_CLOBO</name>
<dbReference type="PIRSF" id="PIRSF006078">
    <property type="entry name" value="GlxK"/>
    <property type="match status" value="1"/>
</dbReference>
<evidence type="ECO:0000256" key="3">
    <source>
        <dbReference type="ARBA" id="ARBA00022777"/>
    </source>
</evidence>
<evidence type="ECO:0000313" key="5">
    <source>
        <dbReference type="EMBL" id="NFA43122.1"/>
    </source>
</evidence>
<keyword evidence="3 4" id="KW-0418">Kinase</keyword>
<accession>A0A6B4N455</accession>
<evidence type="ECO:0000256" key="4">
    <source>
        <dbReference type="PIRNR" id="PIRNR006078"/>
    </source>
</evidence>
<organism evidence="5 6">
    <name type="scientific">Clostridium botulinum</name>
    <dbReference type="NCBI Taxonomy" id="1491"/>
    <lineage>
        <taxon>Bacteria</taxon>
        <taxon>Bacillati</taxon>
        <taxon>Bacillota</taxon>
        <taxon>Clostridia</taxon>
        <taxon>Eubacteriales</taxon>
        <taxon>Clostridiaceae</taxon>
        <taxon>Clostridium</taxon>
    </lineage>
</organism>
<protein>
    <submittedName>
        <fullName evidence="5">Glycerate kinase</fullName>
    </submittedName>
</protein>
<gene>
    <name evidence="5" type="ORF">EXM65_11185</name>
</gene>
<evidence type="ECO:0000313" key="6">
    <source>
        <dbReference type="Proteomes" id="UP000472355"/>
    </source>
</evidence>
<dbReference type="GO" id="GO:0031388">
    <property type="term" value="P:organic acid phosphorylation"/>
    <property type="evidence" value="ECO:0007669"/>
    <property type="project" value="UniProtKB-UniRule"/>
</dbReference>
<evidence type="ECO:0000256" key="2">
    <source>
        <dbReference type="ARBA" id="ARBA00022679"/>
    </source>
</evidence>
<dbReference type="Proteomes" id="UP000472355">
    <property type="component" value="Unassembled WGS sequence"/>
</dbReference>
<dbReference type="InterPro" id="IPR018197">
    <property type="entry name" value="Glycerate_kinase_RE-like"/>
</dbReference>
<comment type="similarity">
    <text evidence="1 4">Belongs to the glycerate kinase type-1 family.</text>
</comment>
<keyword evidence="2 4" id="KW-0808">Transferase</keyword>
<dbReference type="Gene3D" id="3.40.50.10350">
    <property type="entry name" value="Glycerate kinase, domain 1"/>
    <property type="match status" value="1"/>
</dbReference>
<sequence>MKFVLAPDSFKESMTSKEACEAMERGIKKVIPNAECIKVPMADGGEGTVEALVESTNGEIHQVEVLNPLGQKVNACFGILGNKTTAVIEMATASGIQLIKREDRNPLITTTYGTGELIKAALDKGIKHIIIGIGGSATNDGGAGMIQALGGKLLDSNGSEISFGGGALNKLENIDLSSLDSRLKDTTIEVACDVTNPLIGEKGASAIFGPQKGATLEVVKELDTNLAHYADVIKRCLGKDIAYAEGAGAAGGLGAALLAFLDGKLKRGIDLVIKHTDLSEKVKGADFLFTGEGSIDSQTIFGKTPIGVAKVAKKENVQTIAFAGRVGKGVENLYPEGIDAIFGILTGVTDIDEALALGKENLERCTENVARVLGIIVR</sequence>
<dbReference type="Pfam" id="PF02595">
    <property type="entry name" value="Gly_kinase"/>
    <property type="match status" value="1"/>
</dbReference>
<dbReference type="GO" id="GO:0008887">
    <property type="term" value="F:glycerate kinase activity"/>
    <property type="evidence" value="ECO:0007669"/>
    <property type="project" value="UniProtKB-UniRule"/>
</dbReference>
<dbReference type="InterPro" id="IPR004381">
    <property type="entry name" value="Glycerate_kinase"/>
</dbReference>
<dbReference type="InterPro" id="IPR018193">
    <property type="entry name" value="Glyc_kinase_flavodox-like_fold"/>
</dbReference>
<dbReference type="AlphaFoldDB" id="A0A6B4N455"/>
<dbReference type="SUPFAM" id="SSF110738">
    <property type="entry name" value="Glycerate kinase I"/>
    <property type="match status" value="1"/>
</dbReference>
<proteinExistence type="inferred from homology"/>
<dbReference type="InterPro" id="IPR036129">
    <property type="entry name" value="Glycerate_kinase_sf"/>
</dbReference>
<dbReference type="NCBIfam" id="TIGR00045">
    <property type="entry name" value="glycerate kinase"/>
    <property type="match status" value="1"/>
</dbReference>
<dbReference type="Gene3D" id="3.90.1510.10">
    <property type="entry name" value="Glycerate kinase, domain 2"/>
    <property type="match status" value="1"/>
</dbReference>
<dbReference type="EMBL" id="SGKU01000030">
    <property type="protein sequence ID" value="NFA43122.1"/>
    <property type="molecule type" value="Genomic_DNA"/>
</dbReference>
<reference evidence="5 6" key="1">
    <citation type="submission" date="2019-02" db="EMBL/GenBank/DDBJ databases">
        <title>Genome sequencing of Clostridium botulinum clinical isolates.</title>
        <authorList>
            <person name="Brunt J."/>
            <person name="Van Vliet A.H.M."/>
            <person name="Stringer S.C."/>
            <person name="Grant K.A."/>
            <person name="Carter A.C."/>
            <person name="Peck M.W."/>
        </authorList>
    </citation>
    <scope>NUCLEOTIDE SEQUENCE [LARGE SCALE GENOMIC DNA]</scope>
    <source>
        <strain evidence="5 6">H113700579</strain>
    </source>
</reference>
<dbReference type="PANTHER" id="PTHR21599:SF0">
    <property type="entry name" value="GLYCERATE KINASE"/>
    <property type="match status" value="1"/>
</dbReference>
<comment type="caution">
    <text evidence="5">The sequence shown here is derived from an EMBL/GenBank/DDBJ whole genome shotgun (WGS) entry which is preliminary data.</text>
</comment>